<comment type="caution">
    <text evidence="2">The sequence shown here is derived from an EMBL/GenBank/DDBJ whole genome shotgun (WGS) entry which is preliminary data.</text>
</comment>
<protein>
    <submittedName>
        <fullName evidence="2">Uncharacterized protein</fullName>
    </submittedName>
</protein>
<feature type="compositionally biased region" description="Basic and acidic residues" evidence="1">
    <location>
        <begin position="12"/>
        <end position="29"/>
    </location>
</feature>
<sequence>MFTADLSWTDAGTEKVGERKERIARERSIHSTTPSVYSYRSSRASSIADERELWWASGFRKAKSLTPMRKGRPSTAQSTGTDKSRRLSNGLHFITSTLDQEPEESSSPPAIPCTSSITSTVPSGEFLGPPILDGSISELEGDRSSHSSISSTSSSSHEMSWAQRPPHKVEVVEIRPQMPRSIMVRPSARSLKNAPPPENFRSFSPSFNRRKINRATRIDGGVDITKLDLPCMPEINVALTPPTPPSSPDLSRAKGFASSKLVPWVPPHDWNVLQPKRRSRLIETLTELERQVGAVAQEPIQPQMPCPILVRPQTPAQSPAQSPTQAETQIAMRSPTEAETQITMQAPTQTEAVTETQLVIRSRTPSHTQTISQSPKQIHTQNPTQSQPRTQPETPVLNGIAIAHNSLLELTRFQRFIRRMENAGPKVILDRLKEQWVETSDDETNEELHLEKRLWVLTAFQLQKLGKQKSTNSPPCTPVKKYNT</sequence>
<feature type="compositionally biased region" description="Low complexity" evidence="1">
    <location>
        <begin position="146"/>
        <end position="160"/>
    </location>
</feature>
<feature type="region of interest" description="Disordered" evidence="1">
    <location>
        <begin position="313"/>
        <end position="393"/>
    </location>
</feature>
<accession>A0AAN6LWK3</accession>
<dbReference type="AlphaFoldDB" id="A0AAN6LWK3"/>
<feature type="compositionally biased region" description="Polar residues" evidence="1">
    <location>
        <begin position="113"/>
        <end position="122"/>
    </location>
</feature>
<feature type="compositionally biased region" description="Polar residues" evidence="1">
    <location>
        <begin position="337"/>
        <end position="393"/>
    </location>
</feature>
<keyword evidence="3" id="KW-1185">Reference proteome</keyword>
<feature type="compositionally biased region" description="Low complexity" evidence="1">
    <location>
        <begin position="313"/>
        <end position="326"/>
    </location>
</feature>
<reference evidence="2 3" key="1">
    <citation type="submission" date="2021-02" db="EMBL/GenBank/DDBJ databases">
        <title>Genome assembly of Pseudopithomyces chartarum.</title>
        <authorList>
            <person name="Jauregui R."/>
            <person name="Singh J."/>
            <person name="Voisey C."/>
        </authorList>
    </citation>
    <scope>NUCLEOTIDE SEQUENCE [LARGE SCALE GENOMIC DNA]</scope>
    <source>
        <strain evidence="2 3">AGR01</strain>
    </source>
</reference>
<dbReference type="Proteomes" id="UP001280581">
    <property type="component" value="Unassembled WGS sequence"/>
</dbReference>
<evidence type="ECO:0000313" key="3">
    <source>
        <dbReference type="Proteomes" id="UP001280581"/>
    </source>
</evidence>
<evidence type="ECO:0000256" key="1">
    <source>
        <dbReference type="SAM" id="MobiDB-lite"/>
    </source>
</evidence>
<organism evidence="2 3">
    <name type="scientific">Pseudopithomyces chartarum</name>
    <dbReference type="NCBI Taxonomy" id="1892770"/>
    <lineage>
        <taxon>Eukaryota</taxon>
        <taxon>Fungi</taxon>
        <taxon>Dikarya</taxon>
        <taxon>Ascomycota</taxon>
        <taxon>Pezizomycotina</taxon>
        <taxon>Dothideomycetes</taxon>
        <taxon>Pleosporomycetidae</taxon>
        <taxon>Pleosporales</taxon>
        <taxon>Massarineae</taxon>
        <taxon>Didymosphaeriaceae</taxon>
        <taxon>Pseudopithomyces</taxon>
    </lineage>
</organism>
<evidence type="ECO:0000313" key="2">
    <source>
        <dbReference type="EMBL" id="KAK3203590.1"/>
    </source>
</evidence>
<feature type="region of interest" description="Disordered" evidence="1">
    <location>
        <begin position="65"/>
        <end position="166"/>
    </location>
</feature>
<dbReference type="EMBL" id="WVTA01000010">
    <property type="protein sequence ID" value="KAK3203590.1"/>
    <property type="molecule type" value="Genomic_DNA"/>
</dbReference>
<feature type="compositionally biased region" description="Low complexity" evidence="1">
    <location>
        <begin position="35"/>
        <end position="46"/>
    </location>
</feature>
<feature type="region of interest" description="Disordered" evidence="1">
    <location>
        <begin position="1"/>
        <end position="47"/>
    </location>
</feature>
<name>A0AAN6LWK3_9PLEO</name>
<proteinExistence type="predicted"/>
<gene>
    <name evidence="2" type="ORF">GRF29_106g50343</name>
</gene>